<name>A0AAE8N5R6_9PEZI</name>
<proteinExistence type="predicted"/>
<dbReference type="InterPro" id="IPR023753">
    <property type="entry name" value="FAD/NAD-binding_dom"/>
</dbReference>
<reference evidence="2" key="1">
    <citation type="submission" date="2018-03" db="EMBL/GenBank/DDBJ databases">
        <authorList>
            <person name="Guldener U."/>
        </authorList>
    </citation>
    <scope>NUCLEOTIDE SEQUENCE</scope>
</reference>
<dbReference type="EMBL" id="ONZQ02000013">
    <property type="protein sequence ID" value="SPO05618.1"/>
    <property type="molecule type" value="Genomic_DNA"/>
</dbReference>
<evidence type="ECO:0000259" key="1">
    <source>
        <dbReference type="Pfam" id="PF07992"/>
    </source>
</evidence>
<accession>A0AAE8N5R6</accession>
<feature type="domain" description="FAD/NAD(P)-binding" evidence="1">
    <location>
        <begin position="13"/>
        <end position="336"/>
    </location>
</feature>
<gene>
    <name evidence="2" type="ORF">DNG_08305</name>
</gene>
<organism evidence="2 3">
    <name type="scientific">Cephalotrichum gorgonifer</name>
    <dbReference type="NCBI Taxonomy" id="2041049"/>
    <lineage>
        <taxon>Eukaryota</taxon>
        <taxon>Fungi</taxon>
        <taxon>Dikarya</taxon>
        <taxon>Ascomycota</taxon>
        <taxon>Pezizomycotina</taxon>
        <taxon>Sordariomycetes</taxon>
        <taxon>Hypocreomycetidae</taxon>
        <taxon>Microascales</taxon>
        <taxon>Microascaceae</taxon>
        <taxon>Cephalotrichum</taxon>
    </lineage>
</organism>
<dbReference type="PANTHER" id="PTHR43735:SF24">
    <property type="entry name" value="NUCLEOTIDE-DISULPHIDE OXIDOREDUCTASE AMID-LIKE, PUTATIVE (AFU_ORTHOLOGUE AFUA_1G17180)-RELATED"/>
    <property type="match status" value="1"/>
</dbReference>
<dbReference type="PANTHER" id="PTHR43735">
    <property type="entry name" value="APOPTOSIS-INDUCING FACTOR 1"/>
    <property type="match status" value="1"/>
</dbReference>
<comment type="caution">
    <text evidence="2">The sequence shown here is derived from an EMBL/GenBank/DDBJ whole genome shotgun (WGS) entry which is preliminary data.</text>
</comment>
<dbReference type="Gene3D" id="3.50.50.100">
    <property type="match status" value="1"/>
</dbReference>
<dbReference type="GO" id="GO:0005737">
    <property type="term" value="C:cytoplasm"/>
    <property type="evidence" value="ECO:0007669"/>
    <property type="project" value="TreeGrafter"/>
</dbReference>
<protein>
    <submittedName>
        <fullName evidence="2">Related to pyridine nucleotide-disulphide oxidoreductase AMID-like</fullName>
    </submittedName>
</protein>
<dbReference type="PRINTS" id="PR00411">
    <property type="entry name" value="PNDRDTASEI"/>
</dbReference>
<dbReference type="GO" id="GO:0050660">
    <property type="term" value="F:flavin adenine dinucleotide binding"/>
    <property type="evidence" value="ECO:0007669"/>
    <property type="project" value="TreeGrafter"/>
</dbReference>
<dbReference type="SUPFAM" id="SSF51905">
    <property type="entry name" value="FAD/NAD(P)-binding domain"/>
    <property type="match status" value="1"/>
</dbReference>
<evidence type="ECO:0000313" key="2">
    <source>
        <dbReference type="EMBL" id="SPO05618.1"/>
    </source>
</evidence>
<dbReference type="InterPro" id="IPR036188">
    <property type="entry name" value="FAD/NAD-bd_sf"/>
</dbReference>
<sequence>MSSPTPASAAVTKVLVIGGSYAGLSATVNLLDLGNHIKPRFNYPSYKHDPEAPRTPVEITIVDERDGFYHLIGSPLAFASDSYAPQSWTRFVDIPALQTPAVRFVQGSVASVDPEAKTASIVNGVTKEVSVEGYDFLLAATGLRRVFPVQPQSLSRKAFLLEAEEHIHAVKNAVDGVVVVGGGAVGIEMAAELKLVHPDVKVTLVHSREKLLSSEPLDEEMKDRALELLQEAGVETIMGRRVKETRTEMKDGIKKMEVELSDGSKLAASEVIMALSKSVPSSTYLPASAVDEEGYVKITPSLHLEEGTPNATSHFVAGDVARWSGIKRCGGAMHMGFYAAVNIHQMILSRVVPGHVPAFMDLVKFEPSMGLAVGKKAVASGPGVPVTFGEDVMKAYFGDDLGLSICWDYIQLSTEKFKERNLA</sequence>
<dbReference type="PRINTS" id="PR00368">
    <property type="entry name" value="FADPNR"/>
</dbReference>
<keyword evidence="3" id="KW-1185">Reference proteome</keyword>
<dbReference type="Proteomes" id="UP001187682">
    <property type="component" value="Unassembled WGS sequence"/>
</dbReference>
<dbReference type="GO" id="GO:0004174">
    <property type="term" value="F:electron-transferring-flavoprotein dehydrogenase activity"/>
    <property type="evidence" value="ECO:0007669"/>
    <property type="project" value="TreeGrafter"/>
</dbReference>
<dbReference type="AlphaFoldDB" id="A0AAE8N5R6"/>
<dbReference type="Pfam" id="PF07992">
    <property type="entry name" value="Pyr_redox_2"/>
    <property type="match status" value="1"/>
</dbReference>
<evidence type="ECO:0000313" key="3">
    <source>
        <dbReference type="Proteomes" id="UP001187682"/>
    </source>
</evidence>